<dbReference type="OrthoDB" id="9771229at2"/>
<keyword evidence="2" id="KW-0540">Nuclease</keyword>
<dbReference type="AlphaFoldDB" id="A0A2P8CGH6"/>
<dbReference type="PANTHER" id="PTHR30636">
    <property type="entry name" value="UPF0701 PROTEIN YICC"/>
    <property type="match status" value="1"/>
</dbReference>
<dbReference type="NCBIfam" id="TIGR00255">
    <property type="entry name" value="YicC/YloC family endoribonuclease"/>
    <property type="match status" value="1"/>
</dbReference>
<proteinExistence type="inferred from homology"/>
<reference evidence="9 10" key="1">
    <citation type="submission" date="2018-03" db="EMBL/GenBank/DDBJ databases">
        <title>Genomic Encyclopedia of Archaeal and Bacterial Type Strains, Phase II (KMG-II): from individual species to whole genera.</title>
        <authorList>
            <person name="Goeker M."/>
        </authorList>
    </citation>
    <scope>NUCLEOTIDE SEQUENCE [LARGE SCALE GENOMIC DNA]</scope>
    <source>
        <strain evidence="9 10">DSM 27267</strain>
    </source>
</reference>
<name>A0A2P8CGH6_9BACT</name>
<organism evidence="9 10">
    <name type="scientific">Prolixibacter denitrificans</name>
    <dbReference type="NCBI Taxonomy" id="1541063"/>
    <lineage>
        <taxon>Bacteria</taxon>
        <taxon>Pseudomonadati</taxon>
        <taxon>Bacteroidota</taxon>
        <taxon>Bacteroidia</taxon>
        <taxon>Marinilabiliales</taxon>
        <taxon>Prolixibacteraceae</taxon>
        <taxon>Prolixibacter</taxon>
    </lineage>
</organism>
<keyword evidence="3" id="KW-0255">Endonuclease</keyword>
<dbReference type="PANTHER" id="PTHR30636:SF3">
    <property type="entry name" value="UPF0701 PROTEIN YICC"/>
    <property type="match status" value="1"/>
</dbReference>
<evidence type="ECO:0000256" key="3">
    <source>
        <dbReference type="ARBA" id="ARBA00022759"/>
    </source>
</evidence>
<dbReference type="EMBL" id="BLAU01000001">
    <property type="protein sequence ID" value="GET23568.1"/>
    <property type="molecule type" value="Genomic_DNA"/>
</dbReference>
<accession>A0A2P8CGH6</accession>
<dbReference type="Proteomes" id="UP000396862">
    <property type="component" value="Unassembled WGS sequence"/>
</dbReference>
<dbReference type="Proteomes" id="UP000240621">
    <property type="component" value="Unassembled WGS sequence"/>
</dbReference>
<keyword evidence="4" id="KW-0378">Hydrolase</keyword>
<evidence type="ECO:0000313" key="9">
    <source>
        <dbReference type="EMBL" id="PSK84026.1"/>
    </source>
</evidence>
<gene>
    <name evidence="9" type="ORF">CLV93_103452</name>
    <name evidence="8" type="ORF">JCM18694_38140</name>
</gene>
<dbReference type="Pfam" id="PF03755">
    <property type="entry name" value="YicC-like_N"/>
    <property type="match status" value="1"/>
</dbReference>
<reference evidence="8 11" key="2">
    <citation type="submission" date="2019-10" db="EMBL/GenBank/DDBJ databases">
        <title>Prolixibacter strains distinguished by the presence of nitrate reductase genes were adept at nitrate-dependent anaerobic corrosion of metallic iron and carbon steel.</title>
        <authorList>
            <person name="Iino T."/>
            <person name="Shono N."/>
            <person name="Ito K."/>
            <person name="Nakamura R."/>
            <person name="Sueoka K."/>
            <person name="Harayama S."/>
            <person name="Ohkuma M."/>
        </authorList>
    </citation>
    <scope>NUCLEOTIDE SEQUENCE [LARGE SCALE GENOMIC DNA]</scope>
    <source>
        <strain evidence="8 11">MIC1-1</strain>
    </source>
</reference>
<dbReference type="RefSeq" id="WP_025863531.1">
    <property type="nucleotide sequence ID" value="NZ_BLAU01000001.1"/>
</dbReference>
<dbReference type="InterPro" id="IPR013551">
    <property type="entry name" value="YicC-like_C"/>
</dbReference>
<feature type="domain" description="Endoribonuclease YicC-like C-terminal" evidence="7">
    <location>
        <begin position="174"/>
        <end position="290"/>
    </location>
</feature>
<keyword evidence="11" id="KW-1185">Reference proteome</keyword>
<comment type="similarity">
    <text evidence="5">Belongs to the YicC/YloC family.</text>
</comment>
<protein>
    <submittedName>
        <fullName evidence="9">Uncharacterized protein (TIGR00255 family)</fullName>
    </submittedName>
</protein>
<sequence>MMKSMTGYGKAECELPNKKITIEVKSLNSKQLDINTRMPGIYKEKDISIRKLISDILGRGKVEYSMYLESLGEESNATINGAVVRDYYQQLNSVRKELGIDENQSLLDIIMRLPDTVKTEREELDEEEWKQIIAKVKEALLHLDEFRVQEGDALYKDIESNIQRIQDLLPEVEPFEKERLDKVKERIMDNMKELEASDSVDNNRLEQEMIYYLEKLDINEEKVRLANHCTYFLETMRLNEQVGKKLGFIAQEIGREINTMGSKANHAEIQKIVIQMKDALERVKEQTLNVL</sequence>
<evidence type="ECO:0000313" key="11">
    <source>
        <dbReference type="Proteomes" id="UP000396862"/>
    </source>
</evidence>
<dbReference type="GO" id="GO:0016787">
    <property type="term" value="F:hydrolase activity"/>
    <property type="evidence" value="ECO:0007669"/>
    <property type="project" value="UniProtKB-KW"/>
</dbReference>
<evidence type="ECO:0000259" key="7">
    <source>
        <dbReference type="Pfam" id="PF08340"/>
    </source>
</evidence>
<dbReference type="GO" id="GO:0004521">
    <property type="term" value="F:RNA endonuclease activity"/>
    <property type="evidence" value="ECO:0007669"/>
    <property type="project" value="InterPro"/>
</dbReference>
<comment type="caution">
    <text evidence="9">The sequence shown here is derived from an EMBL/GenBank/DDBJ whole genome shotgun (WGS) entry which is preliminary data.</text>
</comment>
<feature type="domain" description="Endoribonuclease YicC-like N-terminal" evidence="6">
    <location>
        <begin position="2"/>
        <end position="155"/>
    </location>
</feature>
<dbReference type="Pfam" id="PF08340">
    <property type="entry name" value="YicC-like_C"/>
    <property type="match status" value="1"/>
</dbReference>
<dbReference type="EMBL" id="PYGC01000003">
    <property type="protein sequence ID" value="PSK84026.1"/>
    <property type="molecule type" value="Genomic_DNA"/>
</dbReference>
<dbReference type="InterPro" id="IPR013527">
    <property type="entry name" value="YicC-like_N"/>
</dbReference>
<evidence type="ECO:0000256" key="4">
    <source>
        <dbReference type="ARBA" id="ARBA00022801"/>
    </source>
</evidence>
<evidence type="ECO:0000256" key="2">
    <source>
        <dbReference type="ARBA" id="ARBA00022722"/>
    </source>
</evidence>
<evidence type="ECO:0000313" key="10">
    <source>
        <dbReference type="Proteomes" id="UP000240621"/>
    </source>
</evidence>
<dbReference type="InterPro" id="IPR005229">
    <property type="entry name" value="YicC/YloC-like"/>
</dbReference>
<evidence type="ECO:0000256" key="1">
    <source>
        <dbReference type="ARBA" id="ARBA00001968"/>
    </source>
</evidence>
<evidence type="ECO:0000259" key="6">
    <source>
        <dbReference type="Pfam" id="PF03755"/>
    </source>
</evidence>
<comment type="cofactor">
    <cofactor evidence="1">
        <name>a divalent metal cation</name>
        <dbReference type="ChEBI" id="CHEBI:60240"/>
    </cofactor>
</comment>
<evidence type="ECO:0000313" key="8">
    <source>
        <dbReference type="EMBL" id="GET23568.1"/>
    </source>
</evidence>
<evidence type="ECO:0000256" key="5">
    <source>
        <dbReference type="ARBA" id="ARBA00035648"/>
    </source>
</evidence>